<keyword evidence="3" id="KW-0597">Phosphoprotein</keyword>
<dbReference type="FunFam" id="1.10.150.190:FF:000003">
    <property type="entry name" value="Eukaryotic translation initiation factor 2 subunit alpha"/>
    <property type="match status" value="1"/>
</dbReference>
<evidence type="ECO:0000313" key="7">
    <source>
        <dbReference type="Proteomes" id="UP000594261"/>
    </source>
</evidence>
<dbReference type="EnsemblPlants" id="QL09p038205:mrna">
    <property type="protein sequence ID" value="QL09p038205:mrna"/>
    <property type="gene ID" value="QL09p038205"/>
</dbReference>
<keyword evidence="2" id="KW-0396">Initiation factor</keyword>
<dbReference type="Gene3D" id="1.10.150.190">
    <property type="entry name" value="Translation initiation factor 2, subunit 1, domain 2"/>
    <property type="match status" value="1"/>
</dbReference>
<dbReference type="GO" id="GO:0003723">
    <property type="term" value="F:RNA binding"/>
    <property type="evidence" value="ECO:0007669"/>
    <property type="project" value="InterPro"/>
</dbReference>
<dbReference type="FunFam" id="3.30.70.1130:FF:000001">
    <property type="entry name" value="Eukaryotic translation initiation factor 2 subunit 1"/>
    <property type="match status" value="1"/>
</dbReference>
<proteinExistence type="inferred from homology"/>
<dbReference type="OMA" id="ICTETIE"/>
<evidence type="ECO:0000256" key="4">
    <source>
        <dbReference type="ARBA" id="ARBA00022917"/>
    </source>
</evidence>
<reference evidence="6 7" key="1">
    <citation type="journal article" date="2016" name="G3 (Bethesda)">
        <title>First Draft Assembly and Annotation of the Genome of a California Endemic Oak Quercus lobata Nee (Fagaceae).</title>
        <authorList>
            <person name="Sork V.L."/>
            <person name="Fitz-Gibbon S.T."/>
            <person name="Puiu D."/>
            <person name="Crepeau M."/>
            <person name="Gugger P.F."/>
            <person name="Sherman R."/>
            <person name="Stevens K."/>
            <person name="Langley C.H."/>
            <person name="Pellegrini M."/>
            <person name="Salzberg S.L."/>
        </authorList>
    </citation>
    <scope>NUCLEOTIDE SEQUENCE [LARGE SCALE GENOMIC DNA]</scope>
    <source>
        <strain evidence="6 7">cv. SW786</strain>
    </source>
</reference>
<dbReference type="Gramene" id="QL09p038205:mrna">
    <property type="protein sequence ID" value="QL09p038205:mrna"/>
    <property type="gene ID" value="QL09p038205"/>
</dbReference>
<evidence type="ECO:0008006" key="8">
    <source>
        <dbReference type="Google" id="ProtNLM"/>
    </source>
</evidence>
<dbReference type="SUPFAM" id="SSF116742">
    <property type="entry name" value="eIF2alpha middle domain-like"/>
    <property type="match status" value="1"/>
</dbReference>
<evidence type="ECO:0000313" key="6">
    <source>
        <dbReference type="EnsemblPlants" id="QL09p038205:mrna"/>
    </source>
</evidence>
<dbReference type="Pfam" id="PF07541">
    <property type="entry name" value="EIF_2_alpha"/>
    <property type="match status" value="1"/>
</dbReference>
<dbReference type="EMBL" id="LRBV02000009">
    <property type="status" value="NOT_ANNOTATED_CDS"/>
    <property type="molecule type" value="Genomic_DNA"/>
</dbReference>
<dbReference type="PANTHER" id="PTHR10602">
    <property type="entry name" value="EUKARYOTIC TRANSLATION INITIATION FACTOR 2 SUBUNIT 1"/>
    <property type="match status" value="1"/>
</dbReference>
<evidence type="ECO:0000256" key="3">
    <source>
        <dbReference type="ARBA" id="ARBA00022553"/>
    </source>
</evidence>
<dbReference type="PANTHER" id="PTHR10602:SF0">
    <property type="entry name" value="EUKARYOTIC TRANSLATION INITIATION FACTOR 2 SUBUNIT 1"/>
    <property type="match status" value="1"/>
</dbReference>
<dbReference type="InterPro" id="IPR024054">
    <property type="entry name" value="TIF2_asu_middle_sf"/>
</dbReference>
<dbReference type="GO" id="GO:0005850">
    <property type="term" value="C:eukaryotic translation initiation factor 2 complex"/>
    <property type="evidence" value="ECO:0007669"/>
    <property type="project" value="TreeGrafter"/>
</dbReference>
<comment type="similarity">
    <text evidence="1">Belongs to the eIF-2-alpha family.</text>
</comment>
<dbReference type="Proteomes" id="UP000594261">
    <property type="component" value="Chromosome 9"/>
</dbReference>
<dbReference type="GO" id="GO:0033290">
    <property type="term" value="C:eukaryotic 48S preinitiation complex"/>
    <property type="evidence" value="ECO:0007669"/>
    <property type="project" value="TreeGrafter"/>
</dbReference>
<name>A0A7N2MIX5_QUELO</name>
<dbReference type="SUPFAM" id="SSF110993">
    <property type="entry name" value="eIF-2-alpha, C-terminal domain"/>
    <property type="match status" value="1"/>
</dbReference>
<evidence type="ECO:0000256" key="1">
    <source>
        <dbReference type="ARBA" id="ARBA00007223"/>
    </source>
</evidence>
<feature type="compositionally biased region" description="Acidic residues" evidence="5">
    <location>
        <begin position="190"/>
        <end position="211"/>
    </location>
</feature>
<sequence>MFCLDLYIHVGWPLYWKYGHAFEAFKIIVTNPDTVLNTLTREVKEIGPDGQEVTKVVPALSEEVKDSLIKNMRRRMTPQPLKIRADIEMKCFQFDGVLHIKDAMRKAEAAGNDDCPVKIKLVSPPLYVLATQTLDKEQGIAVLNRAIIACTEAIEQHKGKLGVKEAPRAVSERDDKLLAEHMAKLREANEELSGDEDSEEEEDTGIGEVDVENAGITE</sequence>
<reference evidence="6" key="2">
    <citation type="submission" date="2021-01" db="UniProtKB">
        <authorList>
            <consortium name="EnsemblPlants"/>
        </authorList>
    </citation>
    <scope>IDENTIFICATION</scope>
</reference>
<dbReference type="GO" id="GO:0043022">
    <property type="term" value="F:ribosome binding"/>
    <property type="evidence" value="ECO:0007669"/>
    <property type="project" value="TreeGrafter"/>
</dbReference>
<dbReference type="InParanoid" id="A0A7N2MIX5"/>
<accession>A0A7N2MIX5</accession>
<protein>
    <recommendedName>
        <fullName evidence="8">Eukaryotic translation initiation factor 2 alpha subunit</fullName>
    </recommendedName>
</protein>
<feature type="region of interest" description="Disordered" evidence="5">
    <location>
        <begin position="185"/>
        <end position="218"/>
    </location>
</feature>
<evidence type="ECO:0000256" key="5">
    <source>
        <dbReference type="SAM" id="MobiDB-lite"/>
    </source>
</evidence>
<keyword evidence="7" id="KW-1185">Reference proteome</keyword>
<dbReference type="InterPro" id="IPR011488">
    <property type="entry name" value="TIF_2_asu"/>
</dbReference>
<evidence type="ECO:0000256" key="2">
    <source>
        <dbReference type="ARBA" id="ARBA00022540"/>
    </source>
</evidence>
<keyword evidence="4" id="KW-0648">Protein biosynthesis</keyword>
<dbReference type="AlphaFoldDB" id="A0A7N2MIX5"/>
<dbReference type="InterPro" id="IPR024055">
    <property type="entry name" value="TIF2_asu_C"/>
</dbReference>
<dbReference type="GO" id="GO:0003743">
    <property type="term" value="F:translation initiation factor activity"/>
    <property type="evidence" value="ECO:0007669"/>
    <property type="project" value="UniProtKB-KW"/>
</dbReference>
<organism evidence="6 7">
    <name type="scientific">Quercus lobata</name>
    <name type="common">Valley oak</name>
    <dbReference type="NCBI Taxonomy" id="97700"/>
    <lineage>
        <taxon>Eukaryota</taxon>
        <taxon>Viridiplantae</taxon>
        <taxon>Streptophyta</taxon>
        <taxon>Embryophyta</taxon>
        <taxon>Tracheophyta</taxon>
        <taxon>Spermatophyta</taxon>
        <taxon>Magnoliopsida</taxon>
        <taxon>eudicotyledons</taxon>
        <taxon>Gunneridae</taxon>
        <taxon>Pentapetalae</taxon>
        <taxon>rosids</taxon>
        <taxon>fabids</taxon>
        <taxon>Fagales</taxon>
        <taxon>Fagaceae</taxon>
        <taxon>Quercus</taxon>
    </lineage>
</organism>
<dbReference type="Gene3D" id="3.30.70.1130">
    <property type="entry name" value="EIF_2_alpha"/>
    <property type="match status" value="1"/>
</dbReference>